<dbReference type="Proteomes" id="UP000464658">
    <property type="component" value="Chromosome"/>
</dbReference>
<protein>
    <recommendedName>
        <fullName evidence="3">Right handed beta helix domain-containing protein</fullName>
    </recommendedName>
</protein>
<dbReference type="SUPFAM" id="SSF51126">
    <property type="entry name" value="Pectin lyase-like"/>
    <property type="match status" value="1"/>
</dbReference>
<reference evidence="1 2" key="1">
    <citation type="submission" date="2019-12" db="EMBL/GenBank/DDBJ databases">
        <title>Full genome sequence of a Bacillus safensis strain isolated from commercially available natto in Indonesia.</title>
        <authorList>
            <person name="Yoshida M."/>
            <person name="Uomi M."/>
            <person name="Waturangi D."/>
            <person name="Ekaputri J.J."/>
            <person name="Setiamarga D.H.E."/>
        </authorList>
    </citation>
    <scope>NUCLEOTIDE SEQUENCE [LARGE SCALE GENOMIC DNA]</scope>
    <source>
        <strain evidence="1 2">IDN1</strain>
    </source>
</reference>
<accession>A0A5S9M306</accession>
<gene>
    <name evidence="1" type="ORF">BsIDN1_07500</name>
</gene>
<evidence type="ECO:0000313" key="2">
    <source>
        <dbReference type="Proteomes" id="UP000464658"/>
    </source>
</evidence>
<dbReference type="AlphaFoldDB" id="A0A5S9M306"/>
<dbReference type="InterPro" id="IPR011050">
    <property type="entry name" value="Pectin_lyase_fold/virulence"/>
</dbReference>
<name>A0A5S9M306_BACIA</name>
<dbReference type="EMBL" id="AP021906">
    <property type="protein sequence ID" value="BBP87132.1"/>
    <property type="molecule type" value="Genomic_DNA"/>
</dbReference>
<sequence>MNIQIRNNIVRGGAASSIYNFNGYGVIIEGNHTDSSISYGFSTETIIANNLIRAVGGGVTKSRDYELRRLTWQKRKTM</sequence>
<evidence type="ECO:0000313" key="1">
    <source>
        <dbReference type="EMBL" id="BBP87132.1"/>
    </source>
</evidence>
<organism evidence="1 2">
    <name type="scientific">Bacillus safensis</name>
    <dbReference type="NCBI Taxonomy" id="561879"/>
    <lineage>
        <taxon>Bacteria</taxon>
        <taxon>Bacillati</taxon>
        <taxon>Bacillota</taxon>
        <taxon>Bacilli</taxon>
        <taxon>Bacillales</taxon>
        <taxon>Bacillaceae</taxon>
        <taxon>Bacillus</taxon>
    </lineage>
</organism>
<proteinExistence type="predicted"/>
<evidence type="ECO:0008006" key="3">
    <source>
        <dbReference type="Google" id="ProtNLM"/>
    </source>
</evidence>